<comment type="caution">
    <text evidence="1">The sequence shown here is derived from an EMBL/GenBank/DDBJ whole genome shotgun (WGS) entry which is preliminary data.</text>
</comment>
<proteinExistence type="predicted"/>
<sequence>MVEIHPFTIASVADSPNAKERATGRTSFSIWLVTIWVLRIRKVSVIVEGPYGGLGNWMKGELFGYSSCSWRKWYQFFHLEGRRESRVKLIQLICQTVQDASSLVSMPPLLTTMIQGQHSSSHIISLCGKAISIPHVLLYHLVVRYSTFFQETNDMESVHAAVSNVGTQRKDEVGYSRDSYRNFYLVD</sequence>
<dbReference type="Proteomes" id="UP000188533">
    <property type="component" value="Unassembled WGS sequence"/>
</dbReference>
<name>A0A1Q3E1U3_LENED</name>
<gene>
    <name evidence="1" type="ORF">LENED_002783</name>
</gene>
<organism evidence="1 2">
    <name type="scientific">Lentinula edodes</name>
    <name type="common">Shiitake mushroom</name>
    <name type="synonym">Lentinus edodes</name>
    <dbReference type="NCBI Taxonomy" id="5353"/>
    <lineage>
        <taxon>Eukaryota</taxon>
        <taxon>Fungi</taxon>
        <taxon>Dikarya</taxon>
        <taxon>Basidiomycota</taxon>
        <taxon>Agaricomycotina</taxon>
        <taxon>Agaricomycetes</taxon>
        <taxon>Agaricomycetidae</taxon>
        <taxon>Agaricales</taxon>
        <taxon>Marasmiineae</taxon>
        <taxon>Omphalotaceae</taxon>
        <taxon>Lentinula</taxon>
    </lineage>
</organism>
<dbReference type="AlphaFoldDB" id="A0A1Q3E1U3"/>
<protein>
    <submittedName>
        <fullName evidence="1">Iron reductase</fullName>
    </submittedName>
</protein>
<reference evidence="1 2" key="1">
    <citation type="submission" date="2016-08" db="EMBL/GenBank/DDBJ databases">
        <authorList>
            <consortium name="Lentinula edodes genome sequencing consortium"/>
            <person name="Sakamoto Y."/>
            <person name="Nakade K."/>
            <person name="Sato S."/>
            <person name="Yoshida Y."/>
            <person name="Miyazaki K."/>
            <person name="Natsume S."/>
            <person name="Konno N."/>
        </authorList>
    </citation>
    <scope>NUCLEOTIDE SEQUENCE [LARGE SCALE GENOMIC DNA]</scope>
    <source>
        <strain evidence="1 2">NBRC 111202</strain>
    </source>
</reference>
<keyword evidence="2" id="KW-1185">Reference proteome</keyword>
<evidence type="ECO:0000313" key="2">
    <source>
        <dbReference type="Proteomes" id="UP000188533"/>
    </source>
</evidence>
<dbReference type="EMBL" id="BDGU01000053">
    <property type="protein sequence ID" value="GAW01202.1"/>
    <property type="molecule type" value="Genomic_DNA"/>
</dbReference>
<accession>A0A1Q3E1U3</accession>
<evidence type="ECO:0000313" key="1">
    <source>
        <dbReference type="EMBL" id="GAW01202.1"/>
    </source>
</evidence>
<reference evidence="1 2" key="2">
    <citation type="submission" date="2017-02" db="EMBL/GenBank/DDBJ databases">
        <title>A genome survey and senescence transcriptome analysis in Lentinula edodes.</title>
        <authorList>
            <person name="Sakamoto Y."/>
            <person name="Nakade K."/>
            <person name="Sato S."/>
            <person name="Yoshida Y."/>
            <person name="Miyazaki K."/>
            <person name="Natsume S."/>
            <person name="Konno N."/>
        </authorList>
    </citation>
    <scope>NUCLEOTIDE SEQUENCE [LARGE SCALE GENOMIC DNA]</scope>
    <source>
        <strain evidence="1 2">NBRC 111202</strain>
    </source>
</reference>